<comment type="caution">
    <text evidence="2">The sequence shown here is derived from an EMBL/GenBank/DDBJ whole genome shotgun (WGS) entry which is preliminary data.</text>
</comment>
<proteinExistence type="predicted"/>
<feature type="transmembrane region" description="Helical" evidence="1">
    <location>
        <begin position="67"/>
        <end position="88"/>
    </location>
</feature>
<dbReference type="Proteomes" id="UP000178348">
    <property type="component" value="Unassembled WGS sequence"/>
</dbReference>
<keyword evidence="1" id="KW-1133">Transmembrane helix</keyword>
<feature type="transmembrane region" description="Helical" evidence="1">
    <location>
        <begin position="7"/>
        <end position="25"/>
    </location>
</feature>
<dbReference type="EMBL" id="MHLB01000008">
    <property type="protein sequence ID" value="OGZ02577.1"/>
    <property type="molecule type" value="Genomic_DNA"/>
</dbReference>
<accession>A0A1G2CMV5</accession>
<dbReference type="AlphaFoldDB" id="A0A1G2CMV5"/>
<organism evidence="2 3">
    <name type="scientific">Candidatus Liptonbacteria bacterium RIFCSPLOWO2_01_FULL_53_13</name>
    <dbReference type="NCBI Taxonomy" id="1798651"/>
    <lineage>
        <taxon>Bacteria</taxon>
        <taxon>Candidatus Liptoniibacteriota</taxon>
    </lineage>
</organism>
<evidence type="ECO:0000256" key="1">
    <source>
        <dbReference type="SAM" id="Phobius"/>
    </source>
</evidence>
<reference evidence="2 3" key="1">
    <citation type="journal article" date="2016" name="Nat. Commun.">
        <title>Thousands of microbial genomes shed light on interconnected biogeochemical processes in an aquifer system.</title>
        <authorList>
            <person name="Anantharaman K."/>
            <person name="Brown C.T."/>
            <person name="Hug L.A."/>
            <person name="Sharon I."/>
            <person name="Castelle C.J."/>
            <person name="Probst A.J."/>
            <person name="Thomas B.C."/>
            <person name="Singh A."/>
            <person name="Wilkins M.J."/>
            <person name="Karaoz U."/>
            <person name="Brodie E.L."/>
            <person name="Williams K.H."/>
            <person name="Hubbard S.S."/>
            <person name="Banfield J.F."/>
        </authorList>
    </citation>
    <scope>NUCLEOTIDE SEQUENCE [LARGE SCALE GENOMIC DNA]</scope>
</reference>
<evidence type="ECO:0000313" key="3">
    <source>
        <dbReference type="Proteomes" id="UP000178348"/>
    </source>
</evidence>
<evidence type="ECO:0000313" key="2">
    <source>
        <dbReference type="EMBL" id="OGZ02577.1"/>
    </source>
</evidence>
<keyword evidence="1" id="KW-0812">Transmembrane</keyword>
<protein>
    <submittedName>
        <fullName evidence="2">Uncharacterized protein</fullName>
    </submittedName>
</protein>
<gene>
    <name evidence="2" type="ORF">A2946_01270</name>
</gene>
<sequence length="137" mass="14905">MKFPSVILLIASVAGVMIFGAFLMLHSGGIDGHGICLPGLIDLRDCAPGISPFEYVGMHMGALNGLIAPPVPATALLLFAAIFMMLAFRAADLADTRNSEFTLLRPARAYDAPRVRQKLLRWFAIREKRDPSGHSLR</sequence>
<keyword evidence="1" id="KW-0472">Membrane</keyword>
<name>A0A1G2CMV5_9BACT</name>